<organism evidence="8 9">
    <name type="scientific">Fusarium vanettenii (strain ATCC MYA-4622 / CBS 123669 / FGSC 9596 / NRRL 45880 / 77-13-4)</name>
    <name type="common">Fusarium solani subsp. pisi</name>
    <dbReference type="NCBI Taxonomy" id="660122"/>
    <lineage>
        <taxon>Eukaryota</taxon>
        <taxon>Fungi</taxon>
        <taxon>Dikarya</taxon>
        <taxon>Ascomycota</taxon>
        <taxon>Pezizomycotina</taxon>
        <taxon>Sordariomycetes</taxon>
        <taxon>Hypocreomycetidae</taxon>
        <taxon>Hypocreales</taxon>
        <taxon>Nectriaceae</taxon>
        <taxon>Fusarium</taxon>
        <taxon>Fusarium solani species complex</taxon>
        <taxon>Fusarium vanettenii</taxon>
    </lineage>
</organism>
<keyword evidence="6" id="KW-0503">Monooxygenase</keyword>
<dbReference type="Gene3D" id="1.10.630.10">
    <property type="entry name" value="Cytochrome P450"/>
    <property type="match status" value="1"/>
</dbReference>
<evidence type="ECO:0000256" key="2">
    <source>
        <dbReference type="ARBA" id="ARBA00022617"/>
    </source>
</evidence>
<dbReference type="PROSITE" id="PS00086">
    <property type="entry name" value="CYTOCHROME_P450"/>
    <property type="match status" value="1"/>
</dbReference>
<keyword evidence="7" id="KW-1133">Transmembrane helix</keyword>
<dbReference type="KEGG" id="nhe:NECHADRAFT_46257"/>
<evidence type="ECO:0000256" key="7">
    <source>
        <dbReference type="SAM" id="Phobius"/>
    </source>
</evidence>
<dbReference type="VEuPathDB" id="FungiDB:NECHADRAFT_46257"/>
<sequence length="500" mass="56925">MWELYSSRSLSDLNNLLLLGQICYTIVWLFHAFFLSSLRKLPGPFLARLTRLWEVRKVTTGDIHDIMIDLHETHGPIVRIAPNRYDFNTPEAVKIIYRIGNAFHKSHFYDPFGSPQFKNLLNELDNSRHAAMRRQLASLYTMSTLMSYESAVDGQTLILREKLLKFCDQGEVIDVPQFLQFYAFDVIGVITVGESMGMMESNTDMHGACRDLDAIWRYAAVVGLLPSLHPWVVRISSFLRLRGVSDGLDSFVDAQIRQYKEKQGSPDANTNEDTTFLSAMLKLERQGKATEAETRLCLSMNIGAGSDTTAISLSSIIYYVYTNPRTLRHLREELERATREGRLSDPIKFQEAQELPYLQAVIKEALRLHPGVGTQLTRIVPKGGVVIEGQYFPEGVEVGVNAYALYHNQDVFGKNASSFQPERWLESESEGIRIAGSFAFGAGPRSCIGKNISILEMSKAIPQIVQHFDIELEPRDKPWDNECWWFVKPQYKARIRRRTS</sequence>
<dbReference type="InterPro" id="IPR017972">
    <property type="entry name" value="Cyt_P450_CS"/>
</dbReference>
<keyword evidence="4 5" id="KW-0408">Iron</keyword>
<dbReference type="InterPro" id="IPR036396">
    <property type="entry name" value="Cyt_P450_sf"/>
</dbReference>
<dbReference type="InterPro" id="IPR050121">
    <property type="entry name" value="Cytochrome_P450_monoxygenase"/>
</dbReference>
<dbReference type="InterPro" id="IPR001128">
    <property type="entry name" value="Cyt_P450"/>
</dbReference>
<name>C7Z3I3_FUSV7</name>
<keyword evidence="6" id="KW-0560">Oxidoreductase</keyword>
<evidence type="ECO:0000313" key="8">
    <source>
        <dbReference type="EMBL" id="EEU41315.1"/>
    </source>
</evidence>
<protein>
    <recommendedName>
        <fullName evidence="10">Cytochrome P450</fullName>
    </recommendedName>
</protein>
<dbReference type="GeneID" id="9675769"/>
<dbReference type="InParanoid" id="C7Z3I3"/>
<evidence type="ECO:0000256" key="5">
    <source>
        <dbReference type="PIRSR" id="PIRSR602401-1"/>
    </source>
</evidence>
<evidence type="ECO:0008006" key="10">
    <source>
        <dbReference type="Google" id="ProtNLM"/>
    </source>
</evidence>
<dbReference type="Pfam" id="PF00067">
    <property type="entry name" value="p450"/>
    <property type="match status" value="1"/>
</dbReference>
<evidence type="ECO:0000313" key="9">
    <source>
        <dbReference type="Proteomes" id="UP000005206"/>
    </source>
</evidence>
<keyword evidence="3 5" id="KW-0479">Metal-binding</keyword>
<dbReference type="InterPro" id="IPR002401">
    <property type="entry name" value="Cyt_P450_E_grp-I"/>
</dbReference>
<dbReference type="Proteomes" id="UP000005206">
    <property type="component" value="Chromosome 8"/>
</dbReference>
<comment type="cofactor">
    <cofactor evidence="1 5">
        <name>heme</name>
        <dbReference type="ChEBI" id="CHEBI:30413"/>
    </cofactor>
</comment>
<dbReference type="PRINTS" id="PR00385">
    <property type="entry name" value="P450"/>
</dbReference>
<dbReference type="AlphaFoldDB" id="C7Z3I3"/>
<gene>
    <name evidence="8" type="ORF">NECHADRAFT_46257</name>
</gene>
<dbReference type="CDD" id="cd11060">
    <property type="entry name" value="CYP57A1-like"/>
    <property type="match status" value="1"/>
</dbReference>
<evidence type="ECO:0000256" key="1">
    <source>
        <dbReference type="ARBA" id="ARBA00001971"/>
    </source>
</evidence>
<keyword evidence="2 5" id="KW-0349">Heme</keyword>
<dbReference type="PANTHER" id="PTHR24305:SF190">
    <property type="entry name" value="P450, PUTATIVE (EUROFUNG)-RELATED"/>
    <property type="match status" value="1"/>
</dbReference>
<feature type="binding site" description="axial binding residue" evidence="5">
    <location>
        <position position="447"/>
    </location>
    <ligand>
        <name>heme</name>
        <dbReference type="ChEBI" id="CHEBI:30413"/>
    </ligand>
    <ligandPart>
        <name>Fe</name>
        <dbReference type="ChEBI" id="CHEBI:18248"/>
    </ligandPart>
</feature>
<dbReference type="GO" id="GO:0020037">
    <property type="term" value="F:heme binding"/>
    <property type="evidence" value="ECO:0007669"/>
    <property type="project" value="InterPro"/>
</dbReference>
<dbReference type="PRINTS" id="PR00463">
    <property type="entry name" value="EP450I"/>
</dbReference>
<dbReference type="HOGENOM" id="CLU_001570_14_0_1"/>
<evidence type="ECO:0000256" key="3">
    <source>
        <dbReference type="ARBA" id="ARBA00022723"/>
    </source>
</evidence>
<dbReference type="OMA" id="EPFVDTC"/>
<dbReference type="eggNOG" id="KOG0158">
    <property type="taxonomic scope" value="Eukaryota"/>
</dbReference>
<keyword evidence="7" id="KW-0472">Membrane</keyword>
<keyword evidence="7" id="KW-0812">Transmembrane</keyword>
<reference evidence="8 9" key="1">
    <citation type="journal article" date="2009" name="PLoS Genet.">
        <title>The genome of Nectria haematococca: contribution of supernumerary chromosomes to gene expansion.</title>
        <authorList>
            <person name="Coleman J.J."/>
            <person name="Rounsley S.D."/>
            <person name="Rodriguez-Carres M."/>
            <person name="Kuo A."/>
            <person name="Wasmann C.C."/>
            <person name="Grimwood J."/>
            <person name="Schmutz J."/>
            <person name="Taga M."/>
            <person name="White G.J."/>
            <person name="Zhou S."/>
            <person name="Schwartz D.C."/>
            <person name="Freitag M."/>
            <person name="Ma L.J."/>
            <person name="Danchin E.G."/>
            <person name="Henrissat B."/>
            <person name="Coutinho P.M."/>
            <person name="Nelson D.R."/>
            <person name="Straney D."/>
            <person name="Napoli C.A."/>
            <person name="Barker B.M."/>
            <person name="Gribskov M."/>
            <person name="Rep M."/>
            <person name="Kroken S."/>
            <person name="Molnar I."/>
            <person name="Rensing C."/>
            <person name="Kennell J.C."/>
            <person name="Zamora J."/>
            <person name="Farman M.L."/>
            <person name="Selker E.U."/>
            <person name="Salamov A."/>
            <person name="Shapiro H."/>
            <person name="Pangilinan J."/>
            <person name="Lindquist E."/>
            <person name="Lamers C."/>
            <person name="Grigoriev I.V."/>
            <person name="Geiser D.M."/>
            <person name="Covert S.F."/>
            <person name="Temporini E."/>
            <person name="Vanetten H.D."/>
        </authorList>
    </citation>
    <scope>NUCLEOTIDE SEQUENCE [LARGE SCALE GENOMIC DNA]</scope>
    <source>
        <strain evidence="9">ATCC MYA-4622 / CBS 123669 / FGSC 9596 / NRRL 45880 / 77-13-4</strain>
    </source>
</reference>
<dbReference type="EMBL" id="GG698909">
    <property type="protein sequence ID" value="EEU41315.1"/>
    <property type="molecule type" value="Genomic_DNA"/>
</dbReference>
<proteinExistence type="inferred from homology"/>
<dbReference type="SUPFAM" id="SSF48264">
    <property type="entry name" value="Cytochrome P450"/>
    <property type="match status" value="1"/>
</dbReference>
<dbReference type="PANTHER" id="PTHR24305">
    <property type="entry name" value="CYTOCHROME P450"/>
    <property type="match status" value="1"/>
</dbReference>
<accession>C7Z3I3</accession>
<evidence type="ECO:0000256" key="4">
    <source>
        <dbReference type="ARBA" id="ARBA00023004"/>
    </source>
</evidence>
<dbReference type="OrthoDB" id="3934656at2759"/>
<dbReference type="RefSeq" id="XP_003047028.1">
    <property type="nucleotide sequence ID" value="XM_003046982.1"/>
</dbReference>
<feature type="transmembrane region" description="Helical" evidence="7">
    <location>
        <begin position="16"/>
        <end position="38"/>
    </location>
</feature>
<dbReference type="GO" id="GO:0004497">
    <property type="term" value="F:monooxygenase activity"/>
    <property type="evidence" value="ECO:0007669"/>
    <property type="project" value="UniProtKB-KW"/>
</dbReference>
<dbReference type="GO" id="GO:0016705">
    <property type="term" value="F:oxidoreductase activity, acting on paired donors, with incorporation or reduction of molecular oxygen"/>
    <property type="evidence" value="ECO:0007669"/>
    <property type="project" value="InterPro"/>
</dbReference>
<keyword evidence="9" id="KW-1185">Reference proteome</keyword>
<dbReference type="GO" id="GO:0005506">
    <property type="term" value="F:iron ion binding"/>
    <property type="evidence" value="ECO:0007669"/>
    <property type="project" value="InterPro"/>
</dbReference>
<evidence type="ECO:0000256" key="6">
    <source>
        <dbReference type="RuleBase" id="RU000461"/>
    </source>
</evidence>
<comment type="similarity">
    <text evidence="6">Belongs to the cytochrome P450 family.</text>
</comment>